<dbReference type="InterPro" id="IPR017927">
    <property type="entry name" value="FAD-bd_FR_type"/>
</dbReference>
<dbReference type="SUPFAM" id="SSF52343">
    <property type="entry name" value="Ferredoxin reductase-like, C-terminal NADP-linked domain"/>
    <property type="match status" value="1"/>
</dbReference>
<organism evidence="10 11">
    <name type="scientific">Arthrobacter ginkgonis</name>
    <dbReference type="NCBI Taxonomy" id="1630594"/>
    <lineage>
        <taxon>Bacteria</taxon>
        <taxon>Bacillati</taxon>
        <taxon>Actinomycetota</taxon>
        <taxon>Actinomycetes</taxon>
        <taxon>Micrococcales</taxon>
        <taxon>Micrococcaceae</taxon>
        <taxon>Arthrobacter</taxon>
    </lineage>
</organism>
<dbReference type="SUPFAM" id="SSF63380">
    <property type="entry name" value="Riboflavin synthase domain-like"/>
    <property type="match status" value="1"/>
</dbReference>
<dbReference type="Gene3D" id="2.40.30.10">
    <property type="entry name" value="Translation factors"/>
    <property type="match status" value="1"/>
</dbReference>
<evidence type="ECO:0000259" key="9">
    <source>
        <dbReference type="PROSITE" id="PS51384"/>
    </source>
</evidence>
<evidence type="ECO:0000256" key="6">
    <source>
        <dbReference type="ARBA" id="ARBA00023004"/>
    </source>
</evidence>
<dbReference type="Gene3D" id="3.10.20.30">
    <property type="match status" value="1"/>
</dbReference>
<evidence type="ECO:0000256" key="4">
    <source>
        <dbReference type="ARBA" id="ARBA00022723"/>
    </source>
</evidence>
<dbReference type="PRINTS" id="PR00409">
    <property type="entry name" value="PHDIOXRDTASE"/>
</dbReference>
<proteinExistence type="predicted"/>
<dbReference type="CDD" id="cd06185">
    <property type="entry name" value="PDR_like"/>
    <property type="match status" value="1"/>
</dbReference>
<dbReference type="Pfam" id="PF00111">
    <property type="entry name" value="Fer2"/>
    <property type="match status" value="1"/>
</dbReference>
<dbReference type="Gene3D" id="3.40.50.80">
    <property type="entry name" value="Nucleotide-binding domain of ferredoxin-NADP reductase (FNR) module"/>
    <property type="match status" value="1"/>
</dbReference>
<gene>
    <name evidence="10" type="ORF">GCM10023081_18290</name>
</gene>
<comment type="caution">
    <text evidence="10">The sequence shown here is derived from an EMBL/GenBank/DDBJ whole genome shotgun (WGS) entry which is preliminary data.</text>
</comment>
<dbReference type="PROSITE" id="PS51384">
    <property type="entry name" value="FAD_FR"/>
    <property type="match status" value="1"/>
</dbReference>
<dbReference type="PROSITE" id="PS51085">
    <property type="entry name" value="2FE2S_FER_2"/>
    <property type="match status" value="1"/>
</dbReference>
<keyword evidence="3" id="KW-0001">2Fe-2S</keyword>
<keyword evidence="5" id="KW-0560">Oxidoreductase</keyword>
<reference evidence="11" key="1">
    <citation type="journal article" date="2019" name="Int. J. Syst. Evol. Microbiol.">
        <title>The Global Catalogue of Microorganisms (GCM) 10K type strain sequencing project: providing services to taxonomists for standard genome sequencing and annotation.</title>
        <authorList>
            <consortium name="The Broad Institute Genomics Platform"/>
            <consortium name="The Broad Institute Genome Sequencing Center for Infectious Disease"/>
            <person name="Wu L."/>
            <person name="Ma J."/>
        </authorList>
    </citation>
    <scope>NUCLEOTIDE SEQUENCE [LARGE SCALE GENOMIC DNA]</scope>
    <source>
        <strain evidence="11">JCM 30742</strain>
    </source>
</reference>
<evidence type="ECO:0000313" key="10">
    <source>
        <dbReference type="EMBL" id="GAA3680510.1"/>
    </source>
</evidence>
<dbReference type="RefSeq" id="WP_345150211.1">
    <property type="nucleotide sequence ID" value="NZ_BAABEO010000011.1"/>
</dbReference>
<dbReference type="InterPro" id="IPR039261">
    <property type="entry name" value="FNR_nucleotide-bd"/>
</dbReference>
<evidence type="ECO:0000256" key="7">
    <source>
        <dbReference type="ARBA" id="ARBA00023014"/>
    </source>
</evidence>
<dbReference type="PANTHER" id="PTHR47354">
    <property type="entry name" value="NADH OXIDOREDUCTASE HCR"/>
    <property type="match status" value="1"/>
</dbReference>
<evidence type="ECO:0000256" key="2">
    <source>
        <dbReference type="ARBA" id="ARBA00022630"/>
    </source>
</evidence>
<dbReference type="Proteomes" id="UP001500752">
    <property type="component" value="Unassembled WGS sequence"/>
</dbReference>
<dbReference type="EMBL" id="BAABEO010000011">
    <property type="protein sequence ID" value="GAA3680510.1"/>
    <property type="molecule type" value="Genomic_DNA"/>
</dbReference>
<feature type="domain" description="2Fe-2S ferredoxin-type" evidence="8">
    <location>
        <begin position="239"/>
        <end position="324"/>
    </location>
</feature>
<keyword evidence="7" id="KW-0411">Iron-sulfur</keyword>
<sequence>MPRPSDPTPHPDGLVEVRVLATRWEAEDIVSFRLAAEDGSALPAWTPGAHVDVHLPSGKVRQYSLCGDPADRAEYRIAVLRQPQGRGGSEEVHRELRAGTVLKLGSPRNDFALEEAPAYVFVAGGIGITPILPMIREAAARGSAWRLVYGARSRGHFAFLSELDGVPGGTVELYAQDQDGHPPLAPVAAAGLNGPIYCCGPAPLLDALAREMDGAGSAGNLRFERFAPLALEAANEQGFEVLLAASGTVVAVGPEVSVLDAVREAGVAVPSSCEMGICGTCETTVIDGTVDHRDDLLTPEEKAAGNSMMICVSRCLSKRLVLDL</sequence>
<keyword evidence="2" id="KW-0285">Flavoprotein</keyword>
<name>A0ABP7C991_9MICC</name>
<dbReference type="InterPro" id="IPR006058">
    <property type="entry name" value="2Fe2S_fd_BS"/>
</dbReference>
<dbReference type="PANTHER" id="PTHR47354:SF1">
    <property type="entry name" value="CARNITINE MONOOXYGENASE REDUCTASE SUBUNIT"/>
    <property type="match status" value="1"/>
</dbReference>
<keyword evidence="11" id="KW-1185">Reference proteome</keyword>
<evidence type="ECO:0000256" key="3">
    <source>
        <dbReference type="ARBA" id="ARBA00022714"/>
    </source>
</evidence>
<evidence type="ECO:0000259" key="8">
    <source>
        <dbReference type="PROSITE" id="PS51085"/>
    </source>
</evidence>
<dbReference type="InterPro" id="IPR012675">
    <property type="entry name" value="Beta-grasp_dom_sf"/>
</dbReference>
<dbReference type="InterPro" id="IPR036010">
    <property type="entry name" value="2Fe-2S_ferredoxin-like_sf"/>
</dbReference>
<dbReference type="InterPro" id="IPR050415">
    <property type="entry name" value="MRET"/>
</dbReference>
<dbReference type="CDD" id="cd00207">
    <property type="entry name" value="fer2"/>
    <property type="match status" value="1"/>
</dbReference>
<dbReference type="SUPFAM" id="SSF54292">
    <property type="entry name" value="2Fe-2S ferredoxin-like"/>
    <property type="match status" value="1"/>
</dbReference>
<keyword evidence="4" id="KW-0479">Metal-binding</keyword>
<evidence type="ECO:0000256" key="1">
    <source>
        <dbReference type="ARBA" id="ARBA00001974"/>
    </source>
</evidence>
<evidence type="ECO:0000313" key="11">
    <source>
        <dbReference type="Proteomes" id="UP001500752"/>
    </source>
</evidence>
<comment type="cofactor">
    <cofactor evidence="1">
        <name>FAD</name>
        <dbReference type="ChEBI" id="CHEBI:57692"/>
    </cofactor>
</comment>
<dbReference type="PROSITE" id="PS00197">
    <property type="entry name" value="2FE2S_FER_1"/>
    <property type="match status" value="1"/>
</dbReference>
<dbReference type="InterPro" id="IPR001041">
    <property type="entry name" value="2Fe-2S_ferredoxin-type"/>
</dbReference>
<keyword evidence="6" id="KW-0408">Iron</keyword>
<feature type="domain" description="FAD-binding FR-type" evidence="9">
    <location>
        <begin position="7"/>
        <end position="114"/>
    </location>
</feature>
<evidence type="ECO:0000256" key="5">
    <source>
        <dbReference type="ARBA" id="ARBA00023002"/>
    </source>
</evidence>
<protein>
    <submittedName>
        <fullName evidence="10">PDR/VanB family oxidoreductase</fullName>
    </submittedName>
</protein>
<accession>A0ABP7C991</accession>
<dbReference type="InterPro" id="IPR017938">
    <property type="entry name" value="Riboflavin_synthase-like_b-brl"/>
</dbReference>